<dbReference type="PANTHER" id="PTHR22642">
    <property type="entry name" value="IMIDAZOLONEPROPIONASE"/>
    <property type="match status" value="1"/>
</dbReference>
<dbReference type="OrthoDB" id="8791at2157"/>
<dbReference type="PANTHER" id="PTHR22642:SF2">
    <property type="entry name" value="PROTEIN LONG AFTER FAR-RED 3"/>
    <property type="match status" value="1"/>
</dbReference>
<dbReference type="Gene3D" id="3.20.20.140">
    <property type="entry name" value="Metal-dependent hydrolases"/>
    <property type="match status" value="1"/>
</dbReference>
<keyword evidence="3" id="KW-1185">Reference proteome</keyword>
<dbReference type="KEGG" id="mla:Mlab_1693"/>
<organism evidence="2 3">
    <name type="scientific">Methanocorpusculum labreanum (strain ATCC 43576 / DSM 4855 / Z)</name>
    <dbReference type="NCBI Taxonomy" id="410358"/>
    <lineage>
        <taxon>Archaea</taxon>
        <taxon>Methanobacteriati</taxon>
        <taxon>Methanobacteriota</taxon>
        <taxon>Stenosarchaea group</taxon>
        <taxon>Methanomicrobia</taxon>
        <taxon>Methanomicrobiales</taxon>
        <taxon>Methanocorpusculaceae</taxon>
        <taxon>Methanocorpusculum</taxon>
    </lineage>
</organism>
<dbReference type="InterPro" id="IPR013108">
    <property type="entry name" value="Amidohydro_3"/>
</dbReference>
<protein>
    <submittedName>
        <fullName evidence="2">Amidohydrolase 3</fullName>
    </submittedName>
</protein>
<dbReference type="Gene3D" id="3.10.310.70">
    <property type="match status" value="1"/>
</dbReference>
<dbReference type="HOGENOM" id="CLU_009942_6_1_2"/>
<dbReference type="STRING" id="410358.Mlab_1693"/>
<dbReference type="eggNOG" id="arCOG00691">
    <property type="taxonomic scope" value="Archaea"/>
</dbReference>
<accession>A2SU48</accession>
<dbReference type="SUPFAM" id="SSF51338">
    <property type="entry name" value="Composite domain of metallo-dependent hydrolases"/>
    <property type="match status" value="1"/>
</dbReference>
<dbReference type="SUPFAM" id="SSF51556">
    <property type="entry name" value="Metallo-dependent hydrolases"/>
    <property type="match status" value="1"/>
</dbReference>
<dbReference type="GO" id="GO:0016810">
    <property type="term" value="F:hydrolase activity, acting on carbon-nitrogen (but not peptide) bonds"/>
    <property type="evidence" value="ECO:0007669"/>
    <property type="project" value="InterPro"/>
</dbReference>
<evidence type="ECO:0000313" key="2">
    <source>
        <dbReference type="EMBL" id="ABN07854.1"/>
    </source>
</evidence>
<feature type="domain" description="Amidohydrolase 3" evidence="1">
    <location>
        <begin position="54"/>
        <end position="524"/>
    </location>
</feature>
<dbReference type="Proteomes" id="UP000000365">
    <property type="component" value="Chromosome"/>
</dbReference>
<evidence type="ECO:0000259" key="1">
    <source>
        <dbReference type="Pfam" id="PF07969"/>
    </source>
</evidence>
<name>A2SU48_METLZ</name>
<evidence type="ECO:0000313" key="3">
    <source>
        <dbReference type="Proteomes" id="UP000000365"/>
    </source>
</evidence>
<sequence length="533" mass="57593">MTTIPNEKITAFTGGKILTMDPDRGHAETVIIQNGRIKDIGDAELINQYPNAAVVDLSGRTLIPGFIDSHNHLSSFGCFFPEWANLIGITDETAVFAALAEHEKENLGPGWLVGFGWFDAQCGGKEFTRADLDAIYPDRPVVLIQATFHKSVVNSKALELLGIESSSPDPRCGIIQRDQNGVPTGILIEEAQVPVFQTIMAADTRRHADLIEARAKELLPFGITAVHDPGVTPAAEAAYRLLYDEGRLPVSVLMMPHGSAVLDNDLGSRLAGPSTGAGDEKLRTGPAKLFADGATSETVAFAMKMHGQVITSGKYRDDFADVLCTAARNGWQTCVHSFGNATTDAVLDAYEQAAKETPAGFVLRPRLEHVTLLSNSQIERLSKMNACVSVQPQFLVRGEGMKRAPLDEGKWFAYGDLSRSGVVVAASSDDPGGFMDARDPIKCSVMGSTMSAGDGKTIFPEQVMPFVEWLRIYTAGSAFAGGQENERGMLKKGMVADLVLLKGELDPQNPPVVDETWKDGRLVYQREAPEKTV</sequence>
<dbReference type="InterPro" id="IPR032466">
    <property type="entry name" value="Metal_Hydrolase"/>
</dbReference>
<dbReference type="EMBL" id="CP000559">
    <property type="protein sequence ID" value="ABN07854.1"/>
    <property type="molecule type" value="Genomic_DNA"/>
</dbReference>
<dbReference type="RefSeq" id="WP_011834057.1">
    <property type="nucleotide sequence ID" value="NC_008942.1"/>
</dbReference>
<keyword evidence="2" id="KW-0378">Hydrolase</keyword>
<dbReference type="GeneID" id="4795491"/>
<dbReference type="Gene3D" id="2.30.40.10">
    <property type="entry name" value="Urease, subunit C, domain 1"/>
    <property type="match status" value="1"/>
</dbReference>
<dbReference type="CDD" id="cd01300">
    <property type="entry name" value="YtcJ_like"/>
    <property type="match status" value="1"/>
</dbReference>
<dbReference type="InterPro" id="IPR033932">
    <property type="entry name" value="YtcJ-like"/>
</dbReference>
<dbReference type="InterPro" id="IPR011059">
    <property type="entry name" value="Metal-dep_hydrolase_composite"/>
</dbReference>
<gene>
    <name evidence="2" type="ordered locus">Mlab_1693</name>
</gene>
<proteinExistence type="predicted"/>
<dbReference type="AlphaFoldDB" id="A2SU48"/>
<reference evidence="2 3" key="1">
    <citation type="journal article" date="2009" name="Stand. Genomic Sci.">
        <title>Complete genome sequence of Methanocorpusculum labreanum type strain Z.</title>
        <authorList>
            <person name="Anderson I.J."/>
            <person name="Sieprawska-Lupa M."/>
            <person name="Goltsman E."/>
            <person name="Lapidus A."/>
            <person name="Copeland A."/>
            <person name="Glavina Del Rio T."/>
            <person name="Tice H."/>
            <person name="Dalin E."/>
            <person name="Barry K."/>
            <person name="Pitluck S."/>
            <person name="Hauser L."/>
            <person name="Land M."/>
            <person name="Lucas S."/>
            <person name="Richardson P."/>
            <person name="Whitman W.B."/>
            <person name="Kyrpides N.C."/>
        </authorList>
    </citation>
    <scope>NUCLEOTIDE SEQUENCE [LARGE SCALE GENOMIC DNA]</scope>
    <source>
        <strain evidence="3">ATCC 43576 / DSM 4855 / Z</strain>
    </source>
</reference>
<dbReference type="Pfam" id="PF07969">
    <property type="entry name" value="Amidohydro_3"/>
    <property type="match status" value="1"/>
</dbReference>